<feature type="region of interest" description="Disordered" evidence="2">
    <location>
        <begin position="412"/>
        <end position="457"/>
    </location>
</feature>
<accession>A0A2Z7B513</accession>
<evidence type="ECO:0000256" key="1">
    <source>
        <dbReference type="SAM" id="Coils"/>
    </source>
</evidence>
<gene>
    <name evidence="3" type="ORF">F511_06605</name>
</gene>
<proteinExistence type="predicted"/>
<keyword evidence="1" id="KW-0175">Coiled coil</keyword>
<evidence type="ECO:0000256" key="2">
    <source>
        <dbReference type="SAM" id="MobiDB-lite"/>
    </source>
</evidence>
<feature type="region of interest" description="Disordered" evidence="2">
    <location>
        <begin position="1"/>
        <end position="29"/>
    </location>
</feature>
<evidence type="ECO:0000313" key="4">
    <source>
        <dbReference type="Proteomes" id="UP000250235"/>
    </source>
</evidence>
<protein>
    <submittedName>
        <fullName evidence="3">Uncharacterized protein</fullName>
    </submittedName>
</protein>
<organism evidence="3 4">
    <name type="scientific">Dorcoceras hygrometricum</name>
    <dbReference type="NCBI Taxonomy" id="472368"/>
    <lineage>
        <taxon>Eukaryota</taxon>
        <taxon>Viridiplantae</taxon>
        <taxon>Streptophyta</taxon>
        <taxon>Embryophyta</taxon>
        <taxon>Tracheophyta</taxon>
        <taxon>Spermatophyta</taxon>
        <taxon>Magnoliopsida</taxon>
        <taxon>eudicotyledons</taxon>
        <taxon>Gunneridae</taxon>
        <taxon>Pentapetalae</taxon>
        <taxon>asterids</taxon>
        <taxon>lamiids</taxon>
        <taxon>Lamiales</taxon>
        <taxon>Gesneriaceae</taxon>
        <taxon>Didymocarpoideae</taxon>
        <taxon>Trichosporeae</taxon>
        <taxon>Loxocarpinae</taxon>
        <taxon>Dorcoceras</taxon>
    </lineage>
</organism>
<dbReference type="EMBL" id="KV009512">
    <property type="protein sequence ID" value="KZV29110.1"/>
    <property type="molecule type" value="Genomic_DNA"/>
</dbReference>
<feature type="compositionally biased region" description="Polar residues" evidence="2">
    <location>
        <begin position="1"/>
        <end position="21"/>
    </location>
</feature>
<sequence length="457" mass="50443">MASSTDSVIRSITESVDSIPTSPEVKEPMLPNQAELGSSSQPWYEVGRKRNLWRCEMLWRDNVYTFTPSTPERSPNLISFLADMRDKCNNAPELVKEDLLCHFEFSRKGIELIEDLVKCMGKATLLKTMKECHEEGSSGVAGPPVKVMPSALTPPSPTTPMTAKAIPEVPSSEVGPRTETAPGWAPALNIFEVSLVVSTSGSVATGLLCNMIPSRDVARVQSATNAEAVGLFATQFAAVCSCSTRALTLRLYLHSNPLTLTQEMVWGDEVIGCLTRAQREVNDIRQHFDETLEHYTKLEMRLADLEAARAQEERAVEAQREVLEAQGQKLTAERAALVIEKGALAADKEALEAEKRAIRTELDALLVKKTIVEEEFFKSSEFEDLCTKRSLAYFKSGFESCVAQFRANGYSEEEHPDPFLNVARSIEELPEDEEEDDDGADEDASGDEVTPPPSPEH</sequence>
<reference evidence="3 4" key="1">
    <citation type="journal article" date="2015" name="Proc. Natl. Acad. Sci. U.S.A.">
        <title>The resurrection genome of Boea hygrometrica: A blueprint for survival of dehydration.</title>
        <authorList>
            <person name="Xiao L."/>
            <person name="Yang G."/>
            <person name="Zhang L."/>
            <person name="Yang X."/>
            <person name="Zhao S."/>
            <person name="Ji Z."/>
            <person name="Zhou Q."/>
            <person name="Hu M."/>
            <person name="Wang Y."/>
            <person name="Chen M."/>
            <person name="Xu Y."/>
            <person name="Jin H."/>
            <person name="Xiao X."/>
            <person name="Hu G."/>
            <person name="Bao F."/>
            <person name="Hu Y."/>
            <person name="Wan P."/>
            <person name="Li L."/>
            <person name="Deng X."/>
            <person name="Kuang T."/>
            <person name="Xiang C."/>
            <person name="Zhu J.K."/>
            <person name="Oliver M.J."/>
            <person name="He Y."/>
        </authorList>
    </citation>
    <scope>NUCLEOTIDE SEQUENCE [LARGE SCALE GENOMIC DNA]</scope>
    <source>
        <strain evidence="4">cv. XS01</strain>
    </source>
</reference>
<dbReference type="AlphaFoldDB" id="A0A2Z7B513"/>
<evidence type="ECO:0000313" key="3">
    <source>
        <dbReference type="EMBL" id="KZV29110.1"/>
    </source>
</evidence>
<keyword evidence="4" id="KW-1185">Reference proteome</keyword>
<name>A0A2Z7B513_9LAMI</name>
<dbReference type="Proteomes" id="UP000250235">
    <property type="component" value="Unassembled WGS sequence"/>
</dbReference>
<feature type="compositionally biased region" description="Acidic residues" evidence="2">
    <location>
        <begin position="428"/>
        <end position="446"/>
    </location>
</feature>
<feature type="coiled-coil region" evidence="1">
    <location>
        <begin position="288"/>
        <end position="368"/>
    </location>
</feature>